<accession>A0A2H0R0B3</accession>
<sequence length="320" mass="35566">MKFGLLSKYFPPPQFLKPPHIGISFSDSNIKAILFDKTQKEPSLKSVIVPIEKGGIVEGKIVDIESVIKALSTMRASFDLPFVFFAIPDELTFVFTTSVLVDPKSNPAESIAFVMEENVPLSLGEVIFDFVPTEIVKSDLEYEASFVVSVCVKKEVEKLIEALQKVGFETIGCIHESQAIANAIVKKDFSDTLSIIHARENRVGIYLVKNNIVHFSTLREASGATYKKQFLDEYEKFLDYSLKYGIGQNKSVKSVLICGEFQYTKEILEAINDSSKIDNNVALSNVWSNVFEIDKHMPGIPYEKSLSFAGPIGGVLSDVN</sequence>
<dbReference type="EMBL" id="PCXM01000044">
    <property type="protein sequence ID" value="PIR39940.1"/>
    <property type="molecule type" value="Genomic_DNA"/>
</dbReference>
<comment type="caution">
    <text evidence="1">The sequence shown here is derived from an EMBL/GenBank/DDBJ whole genome shotgun (WGS) entry which is preliminary data.</text>
</comment>
<proteinExistence type="predicted"/>
<evidence type="ECO:0008006" key="3">
    <source>
        <dbReference type="Google" id="ProtNLM"/>
    </source>
</evidence>
<dbReference type="Proteomes" id="UP000230828">
    <property type="component" value="Unassembled WGS sequence"/>
</dbReference>
<name>A0A2H0R0B3_9BACT</name>
<reference evidence="1 2" key="1">
    <citation type="submission" date="2017-09" db="EMBL/GenBank/DDBJ databases">
        <title>Depth-based differentiation of microbial function through sediment-hosted aquifers and enrichment of novel symbionts in the deep terrestrial subsurface.</title>
        <authorList>
            <person name="Probst A.J."/>
            <person name="Ladd B."/>
            <person name="Jarett J.K."/>
            <person name="Geller-Mcgrath D.E."/>
            <person name="Sieber C.M."/>
            <person name="Emerson J.B."/>
            <person name="Anantharaman K."/>
            <person name="Thomas B.C."/>
            <person name="Malmstrom R."/>
            <person name="Stieglmeier M."/>
            <person name="Klingl A."/>
            <person name="Woyke T."/>
            <person name="Ryan C.M."/>
            <person name="Banfield J.F."/>
        </authorList>
    </citation>
    <scope>NUCLEOTIDE SEQUENCE [LARGE SCALE GENOMIC DNA]</scope>
    <source>
        <strain evidence="1">CG10_big_fil_rev_8_21_14_0_10_34_34</strain>
    </source>
</reference>
<dbReference type="Pfam" id="PF11104">
    <property type="entry name" value="PilM_2"/>
    <property type="match status" value="1"/>
</dbReference>
<dbReference type="Gene3D" id="3.30.420.40">
    <property type="match status" value="2"/>
</dbReference>
<dbReference type="AlphaFoldDB" id="A0A2H0R0B3"/>
<evidence type="ECO:0000313" key="2">
    <source>
        <dbReference type="Proteomes" id="UP000230828"/>
    </source>
</evidence>
<evidence type="ECO:0000313" key="1">
    <source>
        <dbReference type="EMBL" id="PIR39940.1"/>
    </source>
</evidence>
<organism evidence="1 2">
    <name type="scientific">Candidatus Zambryskibacteria bacterium CG10_big_fil_rev_8_21_14_0_10_34_34</name>
    <dbReference type="NCBI Taxonomy" id="1975114"/>
    <lineage>
        <taxon>Bacteria</taxon>
        <taxon>Candidatus Zambryskiibacteriota</taxon>
    </lineage>
</organism>
<protein>
    <recommendedName>
        <fullName evidence="3">SHS2 domain-containing protein</fullName>
    </recommendedName>
</protein>
<dbReference type="Gene3D" id="3.30.1490.300">
    <property type="match status" value="1"/>
</dbReference>
<gene>
    <name evidence="1" type="ORF">COV33_02480</name>
</gene>
<dbReference type="InterPro" id="IPR005883">
    <property type="entry name" value="PilM"/>
</dbReference>